<evidence type="ECO:0000259" key="4">
    <source>
        <dbReference type="PROSITE" id="PS51819"/>
    </source>
</evidence>
<evidence type="ECO:0000256" key="1">
    <source>
        <dbReference type="ARBA" id="ARBA00009308"/>
    </source>
</evidence>
<proteinExistence type="inferred from homology"/>
<feature type="domain" description="VOC" evidence="4">
    <location>
        <begin position="5"/>
        <end position="133"/>
    </location>
</feature>
<dbReference type="CDD" id="cd07249">
    <property type="entry name" value="MMCE"/>
    <property type="match status" value="1"/>
</dbReference>
<keyword evidence="6" id="KW-1185">Reference proteome</keyword>
<dbReference type="Gene3D" id="3.10.180.10">
    <property type="entry name" value="2,3-Dihydroxybiphenyl 1,2-Dioxygenase, domain 1"/>
    <property type="match status" value="1"/>
</dbReference>
<dbReference type="EC" id="5.1.99.1" evidence="5"/>
<dbReference type="InterPro" id="IPR029068">
    <property type="entry name" value="Glyas_Bleomycin-R_OHBP_Dase"/>
</dbReference>
<reference evidence="5 6" key="1">
    <citation type="submission" date="2019-11" db="EMBL/GenBank/DDBJ databases">
        <title>Bacillus lacus genome.</title>
        <authorList>
            <person name="Allen C.J."/>
            <person name="Newman J.D."/>
        </authorList>
    </citation>
    <scope>NUCLEOTIDE SEQUENCE [LARGE SCALE GENOMIC DNA]</scope>
    <source>
        <strain evidence="5 6">KCTC 33946</strain>
    </source>
</reference>
<dbReference type="NCBIfam" id="TIGR03081">
    <property type="entry name" value="metmalonyl_epim"/>
    <property type="match status" value="1"/>
</dbReference>
<dbReference type="Pfam" id="PF13669">
    <property type="entry name" value="Glyoxalase_4"/>
    <property type="match status" value="1"/>
</dbReference>
<keyword evidence="2" id="KW-0479">Metal-binding</keyword>
<evidence type="ECO:0000256" key="3">
    <source>
        <dbReference type="SAM" id="Coils"/>
    </source>
</evidence>
<dbReference type="GO" id="GO:0046872">
    <property type="term" value="F:metal ion binding"/>
    <property type="evidence" value="ECO:0007669"/>
    <property type="project" value="UniProtKB-KW"/>
</dbReference>
<comment type="caution">
    <text evidence="5">The sequence shown here is derived from an EMBL/GenBank/DDBJ whole genome shotgun (WGS) entry which is preliminary data.</text>
</comment>
<dbReference type="InterPro" id="IPR017515">
    <property type="entry name" value="MeMalonyl-CoA_epimerase"/>
</dbReference>
<dbReference type="GO" id="GO:0046491">
    <property type="term" value="P:L-methylmalonyl-CoA metabolic process"/>
    <property type="evidence" value="ECO:0007669"/>
    <property type="project" value="TreeGrafter"/>
</dbReference>
<dbReference type="EMBL" id="WKKI01000028">
    <property type="protein sequence ID" value="MRX73132.1"/>
    <property type="molecule type" value="Genomic_DNA"/>
</dbReference>
<dbReference type="PANTHER" id="PTHR43048">
    <property type="entry name" value="METHYLMALONYL-COA EPIMERASE"/>
    <property type="match status" value="1"/>
</dbReference>
<dbReference type="OrthoDB" id="9788468at2"/>
<keyword evidence="3" id="KW-0175">Coiled coil</keyword>
<organism evidence="5 6">
    <name type="scientific">Metabacillus lacus</name>
    <dbReference type="NCBI Taxonomy" id="1983721"/>
    <lineage>
        <taxon>Bacteria</taxon>
        <taxon>Bacillati</taxon>
        <taxon>Bacillota</taxon>
        <taxon>Bacilli</taxon>
        <taxon>Bacillales</taxon>
        <taxon>Bacillaceae</taxon>
        <taxon>Metabacillus</taxon>
    </lineage>
</organism>
<name>A0A7X2M0G9_9BACI</name>
<protein>
    <submittedName>
        <fullName evidence="5">Methylmalonyl-CoA epimerase</fullName>
        <ecNumber evidence="5">5.1.99.1</ecNumber>
    </submittedName>
</protein>
<dbReference type="SUPFAM" id="SSF54593">
    <property type="entry name" value="Glyoxalase/Bleomycin resistance protein/Dihydroxybiphenyl dioxygenase"/>
    <property type="match status" value="1"/>
</dbReference>
<dbReference type="PANTHER" id="PTHR43048:SF3">
    <property type="entry name" value="METHYLMALONYL-COA EPIMERASE, MITOCHONDRIAL"/>
    <property type="match status" value="1"/>
</dbReference>
<dbReference type="GO" id="GO:0004462">
    <property type="term" value="F:lactoylglutathione lyase activity"/>
    <property type="evidence" value="ECO:0007669"/>
    <property type="project" value="InterPro"/>
</dbReference>
<evidence type="ECO:0000313" key="6">
    <source>
        <dbReference type="Proteomes" id="UP000448867"/>
    </source>
</evidence>
<dbReference type="GO" id="GO:0004493">
    <property type="term" value="F:methylmalonyl-CoA epimerase activity"/>
    <property type="evidence" value="ECO:0007669"/>
    <property type="project" value="UniProtKB-EC"/>
</dbReference>
<dbReference type="Proteomes" id="UP000448867">
    <property type="component" value="Unassembled WGS sequence"/>
</dbReference>
<dbReference type="AlphaFoldDB" id="A0A7X2M0G9"/>
<keyword evidence="5" id="KW-0413">Isomerase</keyword>
<dbReference type="InterPro" id="IPR037523">
    <property type="entry name" value="VOC_core"/>
</dbReference>
<feature type="coiled-coil region" evidence="3">
    <location>
        <begin position="77"/>
        <end position="104"/>
    </location>
</feature>
<accession>A0A7X2M0G9</accession>
<dbReference type="PROSITE" id="PS00934">
    <property type="entry name" value="GLYOXALASE_I_1"/>
    <property type="match status" value="1"/>
</dbReference>
<dbReference type="InterPro" id="IPR051785">
    <property type="entry name" value="MMCE/EMCE_epimerase"/>
</dbReference>
<gene>
    <name evidence="5" type="primary">mce</name>
    <name evidence="5" type="ORF">GJU40_13365</name>
</gene>
<dbReference type="RefSeq" id="WP_154308495.1">
    <property type="nucleotide sequence ID" value="NZ_WKKI01000028.1"/>
</dbReference>
<comment type="similarity">
    <text evidence="1">Belongs to the methylmalonyl-CoA epimerase family.</text>
</comment>
<sequence length="142" mass="15124">MKINKVDHIGIAVKSIVKALPFYEEVLGLRCIGVETVEEQGVKVAFLAAGETKIELLEPLSEKSPVSMFIKKRGEGIHHLALGVESIEARLAELKEKGIQLIDETPRAGAGGASIAFLHPKSASGVLLELCEKKGGAFHAGN</sequence>
<dbReference type="PROSITE" id="PS51819">
    <property type="entry name" value="VOC"/>
    <property type="match status" value="1"/>
</dbReference>
<evidence type="ECO:0000313" key="5">
    <source>
        <dbReference type="EMBL" id="MRX73132.1"/>
    </source>
</evidence>
<evidence type="ECO:0000256" key="2">
    <source>
        <dbReference type="ARBA" id="ARBA00022723"/>
    </source>
</evidence>
<dbReference type="InterPro" id="IPR018146">
    <property type="entry name" value="Glyoxalase_1_CS"/>
</dbReference>